<dbReference type="InterPro" id="IPR020583">
    <property type="entry name" value="Inositol_monoP_metal-BS"/>
</dbReference>
<gene>
    <name evidence="6" type="ORF">Tpal_304</name>
</gene>
<reference evidence="6 7" key="1">
    <citation type="submission" date="2016-02" db="EMBL/GenBank/DDBJ databases">
        <authorList>
            <person name="Wen L."/>
            <person name="He K."/>
            <person name="Yang H."/>
        </authorList>
    </citation>
    <scope>NUCLEOTIDE SEQUENCE [LARGE SCALE GENOMIC DNA]</scope>
    <source>
        <strain evidence="6">Trichococcus palustris</strain>
    </source>
</reference>
<dbReference type="PANTHER" id="PTHR20854">
    <property type="entry name" value="INOSITOL MONOPHOSPHATASE"/>
    <property type="match status" value="1"/>
</dbReference>
<sequence>MDRIEKRDGLIKMWMREAAGLLKASFHEKLEIQEKTSRTDLVTNMDKTIELFLYEKISAAFPDERIMGEETIGHDITDLKGIVWIVDPIDGTLNFIKQQSNFAIMIGVYENGEGRLGYIYDVMHDEMFWAIKGKGAFCNGKRLKKIEDIPLAEGLVAISHRLIAADEDEARKIGKASSGLRMVGSAGLETALVASGKLVAYIAPSLAPWDIAAGKIIAEEVGLVYRQLNGQSINLLKNNAVIVATPFTYQEIMANFSVGQL</sequence>
<dbReference type="CDD" id="cd01637">
    <property type="entry name" value="IMPase_like"/>
    <property type="match status" value="1"/>
</dbReference>
<evidence type="ECO:0000313" key="7">
    <source>
        <dbReference type="Proteomes" id="UP000242754"/>
    </source>
</evidence>
<dbReference type="PANTHER" id="PTHR20854:SF4">
    <property type="entry name" value="INOSITOL-1-MONOPHOSPHATASE-RELATED"/>
    <property type="match status" value="1"/>
</dbReference>
<dbReference type="GO" id="GO:0006020">
    <property type="term" value="P:inositol metabolic process"/>
    <property type="evidence" value="ECO:0007669"/>
    <property type="project" value="TreeGrafter"/>
</dbReference>
<dbReference type="AlphaFoldDB" id="A0A143Y8R6"/>
<evidence type="ECO:0000313" key="6">
    <source>
        <dbReference type="EMBL" id="CZQ82300.1"/>
    </source>
</evidence>
<evidence type="ECO:0000256" key="3">
    <source>
        <dbReference type="ARBA" id="ARBA00022801"/>
    </source>
</evidence>
<dbReference type="PRINTS" id="PR00377">
    <property type="entry name" value="IMPHPHTASES"/>
</dbReference>
<feature type="binding site" evidence="5">
    <location>
        <position position="69"/>
    </location>
    <ligand>
        <name>Mg(2+)</name>
        <dbReference type="ChEBI" id="CHEBI:18420"/>
        <label>1</label>
        <note>catalytic</note>
    </ligand>
</feature>
<dbReference type="FunFam" id="3.30.540.10:FF:000003">
    <property type="entry name" value="Inositol-1-monophosphatase"/>
    <property type="match status" value="1"/>
</dbReference>
<keyword evidence="7" id="KW-1185">Reference proteome</keyword>
<dbReference type="GO" id="GO:0007165">
    <property type="term" value="P:signal transduction"/>
    <property type="evidence" value="ECO:0007669"/>
    <property type="project" value="TreeGrafter"/>
</dbReference>
<dbReference type="GO" id="GO:0008934">
    <property type="term" value="F:inositol monophosphate 1-phosphatase activity"/>
    <property type="evidence" value="ECO:0007669"/>
    <property type="project" value="TreeGrafter"/>
</dbReference>
<evidence type="ECO:0000256" key="2">
    <source>
        <dbReference type="ARBA" id="ARBA00022723"/>
    </source>
</evidence>
<dbReference type="STRING" id="140314.SAMN04488076_10312"/>
<comment type="cofactor">
    <cofactor evidence="1 5">
        <name>Mg(2+)</name>
        <dbReference type="ChEBI" id="CHEBI:18420"/>
    </cofactor>
</comment>
<dbReference type="GO" id="GO:0046872">
    <property type="term" value="F:metal ion binding"/>
    <property type="evidence" value="ECO:0007669"/>
    <property type="project" value="UniProtKB-KW"/>
</dbReference>
<dbReference type="InterPro" id="IPR000760">
    <property type="entry name" value="Inositol_monophosphatase-like"/>
</dbReference>
<feature type="binding site" evidence="5">
    <location>
        <position position="90"/>
    </location>
    <ligand>
        <name>Mg(2+)</name>
        <dbReference type="ChEBI" id="CHEBI:18420"/>
        <label>2</label>
    </ligand>
</feature>
<keyword evidence="2 5" id="KW-0479">Metal-binding</keyword>
<dbReference type="Gene3D" id="3.30.540.10">
    <property type="entry name" value="Fructose-1,6-Bisphosphatase, subunit A, domain 1"/>
    <property type="match status" value="1"/>
</dbReference>
<dbReference type="SUPFAM" id="SSF56655">
    <property type="entry name" value="Carbohydrate phosphatase"/>
    <property type="match status" value="1"/>
</dbReference>
<dbReference type="EMBL" id="FJNE01000001">
    <property type="protein sequence ID" value="CZQ82300.1"/>
    <property type="molecule type" value="Genomic_DNA"/>
</dbReference>
<keyword evidence="4 5" id="KW-0460">Magnesium</keyword>
<name>A0A143Y8R6_9LACT</name>
<dbReference type="Pfam" id="PF00459">
    <property type="entry name" value="Inositol_P"/>
    <property type="match status" value="1"/>
</dbReference>
<feature type="binding site" evidence="5">
    <location>
        <position position="87"/>
    </location>
    <ligand>
        <name>Mg(2+)</name>
        <dbReference type="ChEBI" id="CHEBI:18420"/>
        <label>1</label>
        <note>catalytic</note>
    </ligand>
</feature>
<accession>A0A143Y8R6</accession>
<proteinExistence type="predicted"/>
<dbReference type="RefSeq" id="WP_245825574.1">
    <property type="nucleotide sequence ID" value="NZ_FJNE01000001.1"/>
</dbReference>
<keyword evidence="3" id="KW-0378">Hydrolase</keyword>
<evidence type="ECO:0000256" key="5">
    <source>
        <dbReference type="PIRSR" id="PIRSR600760-2"/>
    </source>
</evidence>
<dbReference type="Proteomes" id="UP000242754">
    <property type="component" value="Unassembled WGS sequence"/>
</dbReference>
<evidence type="ECO:0000256" key="4">
    <source>
        <dbReference type="ARBA" id="ARBA00022842"/>
    </source>
</evidence>
<evidence type="ECO:0000256" key="1">
    <source>
        <dbReference type="ARBA" id="ARBA00001946"/>
    </source>
</evidence>
<organism evidence="6 7">
    <name type="scientific">Trichococcus palustris</name>
    <dbReference type="NCBI Taxonomy" id="140314"/>
    <lineage>
        <taxon>Bacteria</taxon>
        <taxon>Bacillati</taxon>
        <taxon>Bacillota</taxon>
        <taxon>Bacilli</taxon>
        <taxon>Lactobacillales</taxon>
        <taxon>Carnobacteriaceae</taxon>
        <taxon>Trichococcus</taxon>
    </lineage>
</organism>
<dbReference type="PROSITE" id="PS00629">
    <property type="entry name" value="IMP_1"/>
    <property type="match status" value="1"/>
</dbReference>
<feature type="binding site" evidence="5">
    <location>
        <position position="89"/>
    </location>
    <ligand>
        <name>Mg(2+)</name>
        <dbReference type="ChEBI" id="CHEBI:18420"/>
        <label>1</label>
        <note>catalytic</note>
    </ligand>
</feature>
<feature type="binding site" evidence="5">
    <location>
        <position position="210"/>
    </location>
    <ligand>
        <name>Mg(2+)</name>
        <dbReference type="ChEBI" id="CHEBI:18420"/>
        <label>1</label>
        <note>catalytic</note>
    </ligand>
</feature>
<protein>
    <submittedName>
        <fullName evidence="6">Inositol monophosphatase</fullName>
    </submittedName>
</protein>
<dbReference type="Gene3D" id="3.40.190.80">
    <property type="match status" value="1"/>
</dbReference>